<accession>A0ABS8NLS9</accession>
<protein>
    <submittedName>
        <fullName evidence="3">Uncharacterized protein</fullName>
    </submittedName>
</protein>
<sequence length="342" mass="37019">MATSSPSQTSGPSQVERSVDANEPQVATTGRVKLSKAIDWKSLGLGLGGLVVGMIGAIVYGVCGLWFANDWINQSNELTLVLLCLEFFCLPVLAVFALLTTLPLLMLQRYITRIAFVSVFGFLSVVSVCLAIVMLDDAGDFVRMWNDLSPLLFGYCLAIAFVGSATGWFTGRTLRPRLKHTIPPRRGSIADALELMAVSALVFVVCRAMFESLQDPIDFWVSAALGGIAGSVVSSLTFVLMPRNAGPTAHSPKAWSLKWIPVCFANWMGASAAITAWAFWVEPQTLNWAFQWDSVWAVVPVSLFCAAIFMLVTTVGILWLRFMGWSLDSGASRKTAVSAASS</sequence>
<name>A0ABS8NLS9_9BACT</name>
<reference evidence="3" key="1">
    <citation type="submission" date="2021-11" db="EMBL/GenBank/DDBJ databases">
        <title>Genome sequence.</title>
        <authorList>
            <person name="Sun Q."/>
        </authorList>
    </citation>
    <scope>NUCLEOTIDE SEQUENCE</scope>
    <source>
        <strain evidence="3">JC740</strain>
    </source>
</reference>
<organism evidence="3 4">
    <name type="scientific">Rhodopirellula halodulae</name>
    <dbReference type="NCBI Taxonomy" id="2894198"/>
    <lineage>
        <taxon>Bacteria</taxon>
        <taxon>Pseudomonadati</taxon>
        <taxon>Planctomycetota</taxon>
        <taxon>Planctomycetia</taxon>
        <taxon>Pirellulales</taxon>
        <taxon>Pirellulaceae</taxon>
        <taxon>Rhodopirellula</taxon>
    </lineage>
</organism>
<evidence type="ECO:0000256" key="1">
    <source>
        <dbReference type="SAM" id="MobiDB-lite"/>
    </source>
</evidence>
<dbReference type="RefSeq" id="WP_230276255.1">
    <property type="nucleotide sequence ID" value="NZ_JAJKFW010000056.1"/>
</dbReference>
<feature type="transmembrane region" description="Helical" evidence="2">
    <location>
        <begin position="259"/>
        <end position="280"/>
    </location>
</feature>
<keyword evidence="2" id="KW-0812">Transmembrane</keyword>
<evidence type="ECO:0000256" key="2">
    <source>
        <dbReference type="SAM" id="Phobius"/>
    </source>
</evidence>
<dbReference type="EMBL" id="JAJKFW010000056">
    <property type="protein sequence ID" value="MCC9644534.1"/>
    <property type="molecule type" value="Genomic_DNA"/>
</dbReference>
<keyword evidence="2" id="KW-1133">Transmembrane helix</keyword>
<feature type="region of interest" description="Disordered" evidence="1">
    <location>
        <begin position="1"/>
        <end position="22"/>
    </location>
</feature>
<feature type="transmembrane region" description="Helical" evidence="2">
    <location>
        <begin position="43"/>
        <end position="68"/>
    </location>
</feature>
<feature type="transmembrane region" description="Helical" evidence="2">
    <location>
        <begin position="295"/>
        <end position="320"/>
    </location>
</feature>
<keyword evidence="2" id="KW-0472">Membrane</keyword>
<proteinExistence type="predicted"/>
<keyword evidence="4" id="KW-1185">Reference proteome</keyword>
<gene>
    <name evidence="3" type="ORF">LOC71_19855</name>
</gene>
<feature type="transmembrane region" description="Helical" evidence="2">
    <location>
        <begin position="80"/>
        <end position="102"/>
    </location>
</feature>
<feature type="transmembrane region" description="Helical" evidence="2">
    <location>
        <begin position="219"/>
        <end position="239"/>
    </location>
</feature>
<evidence type="ECO:0000313" key="4">
    <source>
        <dbReference type="Proteomes" id="UP001430306"/>
    </source>
</evidence>
<dbReference type="Proteomes" id="UP001430306">
    <property type="component" value="Unassembled WGS sequence"/>
</dbReference>
<comment type="caution">
    <text evidence="3">The sequence shown here is derived from an EMBL/GenBank/DDBJ whole genome shotgun (WGS) entry which is preliminary data.</text>
</comment>
<feature type="compositionally biased region" description="Low complexity" evidence="1">
    <location>
        <begin position="1"/>
        <end position="14"/>
    </location>
</feature>
<evidence type="ECO:0000313" key="3">
    <source>
        <dbReference type="EMBL" id="MCC9644534.1"/>
    </source>
</evidence>
<feature type="transmembrane region" description="Helical" evidence="2">
    <location>
        <begin position="192"/>
        <end position="213"/>
    </location>
</feature>
<feature type="transmembrane region" description="Helical" evidence="2">
    <location>
        <begin position="114"/>
        <end position="135"/>
    </location>
</feature>
<feature type="transmembrane region" description="Helical" evidence="2">
    <location>
        <begin position="151"/>
        <end position="171"/>
    </location>
</feature>